<evidence type="ECO:0000256" key="1">
    <source>
        <dbReference type="ARBA" id="ARBA00023002"/>
    </source>
</evidence>
<comment type="caution">
    <text evidence="2">The sequence shown here is derived from an EMBL/GenBank/DDBJ whole genome shotgun (WGS) entry which is preliminary data.</text>
</comment>
<dbReference type="Gene3D" id="3.40.50.720">
    <property type="entry name" value="NAD(P)-binding Rossmann-like Domain"/>
    <property type="match status" value="1"/>
</dbReference>
<organism evidence="2 3">
    <name type="scientific">Lunatimonas lonarensis</name>
    <dbReference type="NCBI Taxonomy" id="1232681"/>
    <lineage>
        <taxon>Bacteria</taxon>
        <taxon>Pseudomonadati</taxon>
        <taxon>Bacteroidota</taxon>
        <taxon>Cytophagia</taxon>
        <taxon>Cytophagales</taxon>
        <taxon>Cyclobacteriaceae</taxon>
    </lineage>
</organism>
<accession>R7ZPL8</accession>
<gene>
    <name evidence="2" type="ORF">ADIS_3557</name>
</gene>
<name>R7ZPL8_9BACT</name>
<keyword evidence="3" id="KW-1185">Reference proteome</keyword>
<dbReference type="PANTHER" id="PTHR43157">
    <property type="entry name" value="PHOSPHATIDYLINOSITOL-GLYCAN BIOSYNTHESIS CLASS F PROTEIN-RELATED"/>
    <property type="match status" value="1"/>
</dbReference>
<dbReference type="RefSeq" id="WP_010855689.1">
    <property type="nucleotide sequence ID" value="NZ_AQHR01000091.1"/>
</dbReference>
<dbReference type="SUPFAM" id="SSF51735">
    <property type="entry name" value="NAD(P)-binding Rossmann-fold domains"/>
    <property type="match status" value="1"/>
</dbReference>
<dbReference type="GO" id="GO:0016491">
    <property type="term" value="F:oxidoreductase activity"/>
    <property type="evidence" value="ECO:0007669"/>
    <property type="project" value="UniProtKB-KW"/>
</dbReference>
<evidence type="ECO:0000313" key="3">
    <source>
        <dbReference type="Proteomes" id="UP000013909"/>
    </source>
</evidence>
<keyword evidence="1" id="KW-0560">Oxidoreductase</keyword>
<proteinExistence type="predicted"/>
<dbReference type="PANTHER" id="PTHR43157:SF31">
    <property type="entry name" value="PHOSPHATIDYLINOSITOL-GLYCAN BIOSYNTHESIS CLASS F PROTEIN"/>
    <property type="match status" value="1"/>
</dbReference>
<dbReference type="InterPro" id="IPR036291">
    <property type="entry name" value="NAD(P)-bd_dom_sf"/>
</dbReference>
<dbReference type="InterPro" id="IPR002347">
    <property type="entry name" value="SDR_fam"/>
</dbReference>
<dbReference type="OrthoDB" id="597510at2"/>
<dbReference type="Pfam" id="PF00106">
    <property type="entry name" value="adh_short"/>
    <property type="match status" value="1"/>
</dbReference>
<protein>
    <submittedName>
        <fullName evidence="2">Uncharacterized protein</fullName>
    </submittedName>
</protein>
<dbReference type="STRING" id="1232681.ADIS_3557"/>
<dbReference type="EMBL" id="AQHR01000091">
    <property type="protein sequence ID" value="EON75969.1"/>
    <property type="molecule type" value="Genomic_DNA"/>
</dbReference>
<dbReference type="AlphaFoldDB" id="R7ZPL8"/>
<sequence>MNVVITGGTSGIGAETVKGLAPTFERLFLLARNTEKAASLLAELTQTYPREKFEIIHCDLEDLSSVIAAAERVRLQTKTVNVLINNAGGIFPEASITPDGFETTFQVNHLGHFLLTQHLLPLLLNGTGARVINVSSEAHRAANPKFERLNATEYFSSFPAYANAKLFNILFTKSLQEKYGPQGLRAYSLHPGVVKTNFGGQHGGVFKWLLKMATPFMIDAKTGAKTSIYLATAELKDQWAGSYFRKSRPSSTSRLASSKKLRDDLWEKSAKWVAKFSLEQ</sequence>
<evidence type="ECO:0000313" key="2">
    <source>
        <dbReference type="EMBL" id="EON75969.1"/>
    </source>
</evidence>
<reference evidence="2 3" key="1">
    <citation type="submission" date="2013-02" db="EMBL/GenBank/DDBJ databases">
        <title>A novel strain isolated from Lonar lake, Maharashtra, India.</title>
        <authorList>
            <person name="Singh A."/>
        </authorList>
    </citation>
    <scope>NUCLEOTIDE SEQUENCE [LARGE SCALE GENOMIC DNA]</scope>
    <source>
        <strain evidence="2 3">AK24</strain>
    </source>
</reference>
<dbReference type="Proteomes" id="UP000013909">
    <property type="component" value="Unassembled WGS sequence"/>
</dbReference>
<dbReference type="PRINTS" id="PR00081">
    <property type="entry name" value="GDHRDH"/>
</dbReference>